<sequence>MTPLIYNAEETGLYYRATPDNSLCYSYEQLNGSKNALERITVLLYVNMSWSDKLKPLVIGKSKMPRCFKGINLDTLPVMYFTNSSAWMTSVLFQQWVMDWDVALIRDNRNLVTIDNCPAHPQIKSLRNIRLEFLPANTTSLIQPLDQGIVKNLKIFYGKELIQMIISVLMKM</sequence>
<evidence type="ECO:0000259" key="1">
    <source>
        <dbReference type="Pfam" id="PF03184"/>
    </source>
</evidence>
<dbReference type="PANTHER" id="PTHR19303">
    <property type="entry name" value="TRANSPOSON"/>
    <property type="match status" value="1"/>
</dbReference>
<protein>
    <submittedName>
        <fullName evidence="2">Tigger transposable element-derived protein 4</fullName>
    </submittedName>
</protein>
<dbReference type="Pfam" id="PF03184">
    <property type="entry name" value="DDE_1"/>
    <property type="match status" value="1"/>
</dbReference>
<dbReference type="AlphaFoldDB" id="A0AAV7K2E5"/>
<evidence type="ECO:0000313" key="3">
    <source>
        <dbReference type="Proteomes" id="UP001165289"/>
    </source>
</evidence>
<keyword evidence="3" id="KW-1185">Reference proteome</keyword>
<dbReference type="PANTHER" id="PTHR19303:SF73">
    <property type="entry name" value="PROTEIN PDC2"/>
    <property type="match status" value="1"/>
</dbReference>
<organism evidence="2 3">
    <name type="scientific">Oopsacas minuta</name>
    <dbReference type="NCBI Taxonomy" id="111878"/>
    <lineage>
        <taxon>Eukaryota</taxon>
        <taxon>Metazoa</taxon>
        <taxon>Porifera</taxon>
        <taxon>Hexactinellida</taxon>
        <taxon>Hexasterophora</taxon>
        <taxon>Lyssacinosida</taxon>
        <taxon>Leucopsacidae</taxon>
        <taxon>Oopsacas</taxon>
    </lineage>
</organism>
<dbReference type="GO" id="GO:0005634">
    <property type="term" value="C:nucleus"/>
    <property type="evidence" value="ECO:0007669"/>
    <property type="project" value="TreeGrafter"/>
</dbReference>
<evidence type="ECO:0000313" key="2">
    <source>
        <dbReference type="EMBL" id="KAI6655408.1"/>
    </source>
</evidence>
<feature type="domain" description="DDE-1" evidence="1">
    <location>
        <begin position="38"/>
        <end position="166"/>
    </location>
</feature>
<dbReference type="GO" id="GO:0003677">
    <property type="term" value="F:DNA binding"/>
    <property type="evidence" value="ECO:0007669"/>
    <property type="project" value="TreeGrafter"/>
</dbReference>
<comment type="caution">
    <text evidence="2">The sequence shown here is derived from an EMBL/GenBank/DDBJ whole genome shotgun (WGS) entry which is preliminary data.</text>
</comment>
<accession>A0AAV7K2E5</accession>
<name>A0AAV7K2E5_9METZ</name>
<reference evidence="2 3" key="1">
    <citation type="journal article" date="2023" name="BMC Biol.">
        <title>The compact genome of the sponge Oopsacas minuta (Hexactinellida) is lacking key metazoan core genes.</title>
        <authorList>
            <person name="Santini S."/>
            <person name="Schenkelaars Q."/>
            <person name="Jourda C."/>
            <person name="Duchesne M."/>
            <person name="Belahbib H."/>
            <person name="Rocher C."/>
            <person name="Selva M."/>
            <person name="Riesgo A."/>
            <person name="Vervoort M."/>
            <person name="Leys S.P."/>
            <person name="Kodjabachian L."/>
            <person name="Le Bivic A."/>
            <person name="Borchiellini C."/>
            <person name="Claverie J.M."/>
            <person name="Renard E."/>
        </authorList>
    </citation>
    <scope>NUCLEOTIDE SEQUENCE [LARGE SCALE GENOMIC DNA]</scope>
    <source>
        <strain evidence="2">SPO-2</strain>
    </source>
</reference>
<dbReference type="InterPro" id="IPR050863">
    <property type="entry name" value="CenT-Element_Derived"/>
</dbReference>
<dbReference type="InterPro" id="IPR004875">
    <property type="entry name" value="DDE_SF_endonuclease_dom"/>
</dbReference>
<dbReference type="Proteomes" id="UP001165289">
    <property type="component" value="Unassembled WGS sequence"/>
</dbReference>
<proteinExistence type="predicted"/>
<dbReference type="EMBL" id="JAKMXF010000199">
    <property type="protein sequence ID" value="KAI6655408.1"/>
    <property type="molecule type" value="Genomic_DNA"/>
</dbReference>
<gene>
    <name evidence="2" type="ORF">LOD99_2243</name>
</gene>